<evidence type="ECO:0000256" key="1">
    <source>
        <dbReference type="ARBA" id="ARBA00004167"/>
    </source>
</evidence>
<comment type="subcellular location">
    <subcellularLocation>
        <location evidence="1">Membrane</location>
        <topology evidence="1">Single-pass membrane protein</topology>
    </subcellularLocation>
</comment>
<evidence type="ECO:0000256" key="4">
    <source>
        <dbReference type="ARBA" id="ARBA00023136"/>
    </source>
</evidence>
<dbReference type="InterPro" id="IPR050739">
    <property type="entry name" value="MFP"/>
</dbReference>
<evidence type="ECO:0000256" key="5">
    <source>
        <dbReference type="SAM" id="Coils"/>
    </source>
</evidence>
<accession>A0A381WB48</accession>
<feature type="non-terminal residue" evidence="6">
    <location>
        <position position="240"/>
    </location>
</feature>
<proteinExistence type="predicted"/>
<protein>
    <recommendedName>
        <fullName evidence="7">Membrane fusion protein biotin-lipoyl like domain-containing protein</fullName>
    </recommendedName>
</protein>
<evidence type="ECO:0008006" key="7">
    <source>
        <dbReference type="Google" id="ProtNLM"/>
    </source>
</evidence>
<dbReference type="PANTHER" id="PTHR30386:SF26">
    <property type="entry name" value="TRANSPORT PROTEIN COMB"/>
    <property type="match status" value="1"/>
</dbReference>
<gene>
    <name evidence="6" type="ORF">METZ01_LOCUS102604</name>
</gene>
<evidence type="ECO:0000256" key="2">
    <source>
        <dbReference type="ARBA" id="ARBA00022692"/>
    </source>
</evidence>
<name>A0A381WB48_9ZZZZ</name>
<dbReference type="AlphaFoldDB" id="A0A381WB48"/>
<keyword evidence="4" id="KW-0472">Membrane</keyword>
<keyword evidence="3" id="KW-1133">Transmembrane helix</keyword>
<organism evidence="6">
    <name type="scientific">marine metagenome</name>
    <dbReference type="NCBI Taxonomy" id="408172"/>
    <lineage>
        <taxon>unclassified sequences</taxon>
        <taxon>metagenomes</taxon>
        <taxon>ecological metagenomes</taxon>
    </lineage>
</organism>
<reference evidence="6" key="1">
    <citation type="submission" date="2018-05" db="EMBL/GenBank/DDBJ databases">
        <authorList>
            <person name="Lanie J.A."/>
            <person name="Ng W.-L."/>
            <person name="Kazmierczak K.M."/>
            <person name="Andrzejewski T.M."/>
            <person name="Davidsen T.M."/>
            <person name="Wayne K.J."/>
            <person name="Tettelin H."/>
            <person name="Glass J.I."/>
            <person name="Rusch D."/>
            <person name="Podicherti R."/>
            <person name="Tsui H.-C.T."/>
            <person name="Winkler M.E."/>
        </authorList>
    </citation>
    <scope>NUCLEOTIDE SEQUENCE</scope>
</reference>
<dbReference type="PANTHER" id="PTHR30386">
    <property type="entry name" value="MEMBRANE FUSION SUBUNIT OF EMRAB-TOLC MULTIDRUG EFFLUX PUMP"/>
    <property type="match status" value="1"/>
</dbReference>
<dbReference type="GO" id="GO:0016020">
    <property type="term" value="C:membrane"/>
    <property type="evidence" value="ECO:0007669"/>
    <property type="project" value="UniProtKB-SubCell"/>
</dbReference>
<keyword evidence="5" id="KW-0175">Coiled coil</keyword>
<sequence>MFAIYWAANAQVDEITKGDGKVISSKQLQKLQSLEGGIVSDVLISSGDRISIDDVLLVIDDTKFKSNLEEIRKKLLILEAQKESLSSELKDEPLIFSADLINEIPDITQQEMDFFATRQEEKESIESTYKNRIEKLDNNFAEFTGKADNLRKKLELAEKELEEIRKKLLILEAQKESLSSELKDEPLIFSADLINEIPDITQQEMDFFATRQEEKESIESTYKNRIEKLDNNFAEFTGKA</sequence>
<evidence type="ECO:0000256" key="3">
    <source>
        <dbReference type="ARBA" id="ARBA00022989"/>
    </source>
</evidence>
<keyword evidence="2" id="KW-0812">Transmembrane</keyword>
<feature type="coiled-coil region" evidence="5">
    <location>
        <begin position="133"/>
        <end position="181"/>
    </location>
</feature>
<feature type="non-terminal residue" evidence="6">
    <location>
        <position position="1"/>
    </location>
</feature>
<dbReference type="EMBL" id="UINC01011253">
    <property type="protein sequence ID" value="SVA49750.1"/>
    <property type="molecule type" value="Genomic_DNA"/>
</dbReference>
<evidence type="ECO:0000313" key="6">
    <source>
        <dbReference type="EMBL" id="SVA49750.1"/>
    </source>
</evidence>